<name>V6TUR0_GIAIN</name>
<proteinExistence type="predicted"/>
<protein>
    <submittedName>
        <fullName evidence="2">Uncharacterized protein</fullName>
    </submittedName>
</protein>
<sequence length="4361" mass="490640">MFHPYWEIESPKQMMRGTGRFGIIKKMPREALSANQLVESYIKHVIKSKPLTSEAAGKYASHLIAKSPVFSAGSTAPDEKGSLEYYRYLCGITGLSSMHFCWFTYSALGKTLKDHIMRLETKFPTNMNTTRVTTTAPTIEQRNYRSPIIQLELNPQQDLAPGDIKFALNFIYLVEKIHMWYNPVTKQGSGPGLSLDAIEQRFLGQVSSVYFDRALSSTDHNSTSITNSNDPWSFSILPSLSSSSPIYVYNVQRYACYFNALREKSHCGIIIPTVEEIVNVYALVTWKNLSASERFWERILFAPYGLHALYSYIYTENCLLISKACNCYKNSFFLARKIFNTSFSTLFELFAIRNKAQSIIPLMDSQQLYKIHIPYSLFLRSAANISEILSNIAIYRLFRPFFGRAIHNCLGSSWFSVIESRTDTSVNKRGPYPLTTKLLCTFLKFNEYATISKAYSAPFWDSNLPSGQVPYNSYFMYVKRLDKGEQQDAQNARKIPKIYQYNVPYYEKSEKISFQPMDPAIYEVMNSTPTEFATNIQQILNSNKEEGCSDDNHEYTSFLPLERPILIIASTDDRLVNWSNELTNMQLNQYALYCSSDSASIDFIRRYIFTISSGAPKRTTSECDACKFNNCPCQHQPSEESVVMDSAPTRGRPPRMKKEFDLLQSPVLCSHVSESLTSFIRSLREDTELADLLPLQGVSPIEVVSLIHCQDGTQYSSAAKYSAEACSSDVQVLISDGFGANFRSQALKRASRPSDIRTLKPPSFTTTTIVKKSQPKTVKVRVDPSGSPSEPRQYTALEHAILKNITKDNHLCATWPQKSNGNFTRRLQLLSETGYHLRWSTCTPVLAVSKCSCSVIMGAWCSRCNFNLGTTFDKSLEDQATYTLQKPADSSLSTVGVSSQGDIDLTDYLEDCHNYYIKPHVGDDNSKDFTVIKEPLSQAFVEPYLKMSPSDAVFFQRNGKQVLSIKRICRQLPAHIIVASFQAAMRLLDVFSQIPFESIFIEEALEMTPQQYSYLDCCYNLTSKHRFFAGRREFPIFTTEPLAKVANISLSEKVPADLLKEALTSLNSIEAEVFHAGLTILSFLIHIPKDILLSTFQVISEALASIFNMEHSTAIKPTQILFTFALLDFLDASYLPEAIHSQIVAAELAVFTSMREKNKPPDSATDLSRALNNMSIYFAGYPRDQVKISTIDEYKRKCAEFYSDIKQKVTDAVSRHTPYRIFSVLFLHIQAYNLDTEVAKLHIPANLLRQLNVALTPFGPTVLRKSIEAISASSVLNTVRCSNGLVCGCGLIAHNPDYIQQQELSELQALSSRDISTSTTSLSESYGIGRLSTLQLDFLSVSKLGAEVCAELQEFLLSKPSIQPAFVFLMQQTLDQVILQRAFFDIDANVRRVLFDDSRPVLLKKYIELEVPNTLSKISYPLYITVARYTVFQLLIYLWTDACLSLGEEYTKSFKLDSSCFNDINENAFFNSPVTYHLHLSQSRALQISALTSAFIHQDKLLSDHSAKLTKAAGLSSTISQAIFIRTKTALVYLVPDIMVDPTLTFLRYIYANKVTVVDVQATLTSDSTEKTISERLLATAASADDDISSICKLITYVLSRLFLSVVFDSIFTPDLDAIGIESSYSYSNKSSDDSAIYPACYQYIKDAANSTCIGAKGDLSGDLVVSIIPETLLIMLLALSEACAQVTHPVVKGKNKLIPAGYDFTTLLAAMPFVSTRPLAHLFTKLCYEYQILSKCPAHSISAPSIIQNVCQQSLEDSLLLTQSVSTHTLCGEIHSLSATLREYITDTCSSIDLKQGIRKGDMSSQLSATELIRVCVQASCTLSQQHQANIGNQMSKLTDTSLNLKPQSLYFMDPLVRRTVSAWLDCDLLLQGAIQHLFMNVKTTLRDMMQACKSKSDESLLRSHSLVSVAQTRAVYRQHYQDSKTLKRKDRGQHASTDEFDALKMVVDPTPFYVYYAGSPTTTTIFPIDSSFSNDIASSVDSSDTAIKVKDVAGPSKSRNRVGAGNAGISIESGSIDNCSEEHINLDLFRGSPAFSVISGNVVGTSSINAPLFSKIGRLFRRPEGPTLTATEFLYTYLDASVEHSQSQANTQVTAVSMQNTLIVSIQPPIPPKLDSGSMNHPTYIVPRLSTPTSSVEISKESNSVQYYINSYSSILTPLYTLDKSFPVCQECYAISIREKGLDLPTEKRKLLKQYGMQPVAADSPAAFSLPKGNLHLKYTNLDHSLLHYCFICQNLFDPGLSATPTLDIADLKTLVHTYQLSNRPSTNPQSIITPTSQTIFRQCKLYQESSLENQSKILSDGVYQSNLTCLSYYGANEHEGLCVQCVEEAGLPPALESSIYLAIDGLLKRHALFYSTPTSLLEEYALAYTAAAYSYVFSGKCIGCASEVQTPNLFFSDITRDDISKTYRHLVYNYQYIIYGRVVCELLNHLLHTTVTSLDGQESIHIQFMSLQQKMNSSCQTKHPFDRIGIRAIIHILTNFFSAHIKKNTLQSTVLEYSRALAKIYMLFKHKAVCSAMDFAIPYTLYSTYSSLRALLRRCNLDKKIFSEQWLRMYDITTTVLHTNLRTIDTNLVFVSLGYNSIFFKYYAILRLLLADIPAFLLDPQAPRGHEYSYATSALKEEGAHLVFLLKHTFFYGHSLIPSPELPCYSHILLKFSSMLLAYNGVHPCKMLNSNELCEFKESLINGRLYDSENILADNLFIYYFFTNVPQLISLCLEREDATPSSLHRSQGLNLCQELFRTFTTLEFSVSHVLADLGTIQFAPQLAYVHRLIRAKVRTISMGSPLALVDTALLSQYIHACARNGFLTVDSFATLFSCDYSWIYRLAFGVYHYEIPTNQDYLALIQSASEENVPKVLCSSVSEAFMQRLCSLSDGVASNISQPFEKHRYGVANIRQYPHSITKIQANAVDESPSADYGLHQVSSLNITSTGLEQEPFKQLSMTDNLYSERFPALNPHIYDSPLMNSLDVSSISSSLPGNTERTTYQDKTSSLLQPSTVDNGASPSSMLNSVLSTQLITEPHSRVAIAPVTNRIQLDLFKDNAIYSKNTNVPALLPQATLQGLAPIPTKVLLHVVLRTIRMLLMRAYPMDNQSSMFYPQIAFAKVHNTLSVALGDFAPLPQGASSDLVSTATCTQATTIDGAYISLSEQSDCGPKRRARLHVFERFLVIGGTYMHGGLFDYNYEPYRFPDDHTDLDLFFLRYLINYMYIPQRETGKQDLLAVFLQDPVSGISMKEHTILSTLMSTNFIVSGLVADSIEQQKLESLVSDFEALVPEGNRQLLVEVIMSIGVGLGTTPLEMYESIIRTYCLIATKDRYLPISTILQASVTFLQILWLMVKKCRKLPDELKPYVQTTDISRATHDLYLLRILQGKLKELSVRYNYLLFSFDWCSCNTRSKYGTVFSRGLQQVPVVENYWLQCCNQYTEDFSLQSLVTHKPTSNSETGAAKPPTEGVQEPVSPETAAINDIACSPAALSYRFLWNISYYLPPFYYSSSPNARIGSSTNARIPLSRSSQYYRQQGTLQHGFNTIKQYILTVHPMACAIDLTIDYIDYMYSCMMDPTYVSRYSSTPLTMCSLFTVQEYGLTDLKNCWLYLTYCKIEFLEKFGLNLQDIVALKNNPTARITDNDIKIITTIAELIHSAWSKLSDLKLLHAYVQYRGRYQQVLMDKKEYNCAHTTNTIQLTKILLPIFQQLTTILEKAYNKPPNCADNDAGNLLFPTHTLIQQRDIKIHPGLEERWNAYYVHAIPWQAVVPSFSDEFLFNFDLLQRLRRVPNPEQIVFAIKQFLVIIKDKWPSILPIISMPVSAEFVKERHRLLLYGLATERILLSNLNEQYYNHDLNSVLDISRNIMQDSKSHVRFIALKAHPENRLSEIFSTDISSYSSSIQATYTQSQASGNRSASVGYAPGAPGAILPHHMTPKLGQYGSGNTPQHYKHSGEYHDTMFCPQERLQYQQGMPGSSGMPYGASGNNRGYGRIKQGAMEYYQRGDMTSTPRYPGMQPQYHPPTRYDPLAARPSAYLKPNVYGPPSMPYQAEQGSLMHQQPPNQHYPLAAPRAASAPGSHMRFGQYPAFNQEHLGYQNSSPYLSMPYYQTPSHFSFVSHKSYSRPYADATSFGPAWEGHTDITTTGSNRPSGDELSISSYRETLSAVLKLLNRLFPSVVNRKNNLEGSERALFEHMAALYFQDNLFFEKPLNEDAWRYALGYMSLVREQPLREDELIIQANVLINRINHVTNKCPGIIDTPEEHNVSVLQAFCKKFDQFVQVKKNEIDHHIIIKVGKDCAAFFLSQAYCCAFELRKSYIETRGMSSSLIKKMNEMLELCTQILPVSEVLSSTDVHLRKQLLLVLLIKNLFEQQQSKV</sequence>
<dbReference type="VEuPathDB" id="GiardiaDB:QR46_2860"/>
<dbReference type="VEuPathDB" id="GiardiaDB:GL50581_190"/>
<dbReference type="Proteomes" id="UP000018040">
    <property type="component" value="Unassembled WGS sequence"/>
</dbReference>
<organism evidence="2 3">
    <name type="scientific">Giardia intestinalis</name>
    <name type="common">Giardia lamblia</name>
    <dbReference type="NCBI Taxonomy" id="5741"/>
    <lineage>
        <taxon>Eukaryota</taxon>
        <taxon>Metamonada</taxon>
        <taxon>Diplomonadida</taxon>
        <taxon>Hexamitidae</taxon>
        <taxon>Giardiinae</taxon>
        <taxon>Giardia</taxon>
    </lineage>
</organism>
<dbReference type="OrthoDB" id="10252376at2759"/>
<evidence type="ECO:0000256" key="1">
    <source>
        <dbReference type="SAM" id="MobiDB-lite"/>
    </source>
</evidence>
<evidence type="ECO:0000313" key="3">
    <source>
        <dbReference type="Proteomes" id="UP000018040"/>
    </source>
</evidence>
<accession>V6TUR0</accession>
<dbReference type="VEuPathDB" id="GiardiaDB:DHA2_152465"/>
<reference evidence="2 3" key="2">
    <citation type="journal article" date="2013" name="Genome Biol. Evol.">
        <title>Genome sequencing of Giardia lamblia genotypes A2 and B isolates (DH and GS) and comparative analysis with the genomes of genotypes A1 and E (WB and Pig).</title>
        <authorList>
            <person name="Adam R.D."/>
            <person name="Dahlstrom E.W."/>
            <person name="Martens C.A."/>
            <person name="Bruno D.P."/>
            <person name="Barbian K.D."/>
            <person name="Ricklefs S.M."/>
            <person name="Hernandez M.M."/>
            <person name="Narla N.P."/>
            <person name="Patel R.B."/>
            <person name="Porcella S.F."/>
            <person name="Nash T.E."/>
        </authorList>
    </citation>
    <scope>NUCLEOTIDE SEQUENCE [LARGE SCALE GENOMIC DNA]</scope>
    <source>
        <strain evidence="2 3">GS</strain>
    </source>
</reference>
<gene>
    <name evidence="2" type="ORF">GSB_153044</name>
</gene>
<feature type="compositionally biased region" description="Polar residues" evidence="1">
    <location>
        <begin position="2979"/>
        <end position="3003"/>
    </location>
</feature>
<evidence type="ECO:0000313" key="2">
    <source>
        <dbReference type="EMBL" id="ESU42314.1"/>
    </source>
</evidence>
<reference evidence="3" key="1">
    <citation type="submission" date="2012-02" db="EMBL/GenBank/DDBJ databases">
        <title>Genome sequencing of Giardia lamblia Genotypes A2 and B isolates (DH and GS) and comparative analysis with the genomes of Genotypes A1 and E (WB and Pig).</title>
        <authorList>
            <person name="Adam R."/>
            <person name="Dahlstrom E."/>
            <person name="Martens C."/>
            <person name="Bruno D."/>
            <person name="Barbian K."/>
            <person name="Porcella S.F."/>
            <person name="Nash T."/>
        </authorList>
    </citation>
    <scope>NUCLEOTIDE SEQUENCE</scope>
    <source>
        <strain evidence="3">GS</strain>
    </source>
</reference>
<comment type="caution">
    <text evidence="2">The sequence shown here is derived from an EMBL/GenBank/DDBJ whole genome shotgun (WGS) entry which is preliminary data.</text>
</comment>
<feature type="region of interest" description="Disordered" evidence="1">
    <location>
        <begin position="2975"/>
        <end position="3003"/>
    </location>
</feature>
<dbReference type="EMBL" id="AHHH01000087">
    <property type="protein sequence ID" value="ESU42314.1"/>
    <property type="molecule type" value="Genomic_DNA"/>
</dbReference>
<dbReference type="VEuPathDB" id="GiardiaDB:GL50803_00113592"/>